<keyword evidence="9 15" id="KW-0406">Ion transport</keyword>
<dbReference type="AlphaFoldDB" id="A0A2V1GTY1"/>
<evidence type="ECO:0000256" key="2">
    <source>
        <dbReference type="ARBA" id="ARBA00004202"/>
    </source>
</evidence>
<evidence type="ECO:0000259" key="18">
    <source>
        <dbReference type="Pfam" id="PF00401"/>
    </source>
</evidence>
<comment type="subunit">
    <text evidence="4 15 16">F-type ATPases have 2 components, CF(1) - the catalytic core - and CF(0) - the membrane proton channel. CF(1) has five subunits: alpha(3), beta(3), gamma(1), delta(1), epsilon(1). CF(0) has three main subunits: a, b and c.</text>
</comment>
<dbReference type="PANTHER" id="PTHR13822">
    <property type="entry name" value="ATP SYNTHASE DELTA/EPSILON CHAIN"/>
    <property type="match status" value="1"/>
</dbReference>
<dbReference type="GO" id="GO:0045259">
    <property type="term" value="C:proton-transporting ATP synthase complex"/>
    <property type="evidence" value="ECO:0007669"/>
    <property type="project" value="UniProtKB-KW"/>
</dbReference>
<keyword evidence="11 15" id="KW-0139">CF(1)</keyword>
<evidence type="ECO:0000256" key="15">
    <source>
        <dbReference type="HAMAP-Rule" id="MF_00530"/>
    </source>
</evidence>
<reference evidence="20 21" key="1">
    <citation type="submission" date="2018-04" db="EMBL/GenBank/DDBJ databases">
        <title>Thalassorhabdus spongiae gen. nov., sp. nov., isolated from a marine sponge in South-West Iceland.</title>
        <authorList>
            <person name="Knobloch S."/>
            <person name="Daussin A."/>
            <person name="Johannsson R."/>
            <person name="Marteinsson V.T."/>
        </authorList>
    </citation>
    <scope>NUCLEOTIDE SEQUENCE [LARGE SCALE GENOMIC DNA]</scope>
    <source>
        <strain evidence="20 21">Hp12</strain>
    </source>
</reference>
<dbReference type="Proteomes" id="UP000244906">
    <property type="component" value="Unassembled WGS sequence"/>
</dbReference>
<dbReference type="InterPro" id="IPR036794">
    <property type="entry name" value="ATP_F1_dsu/esu_C_sf"/>
</dbReference>
<feature type="domain" description="ATP synthase F1 complex delta/epsilon subunit N-terminal" evidence="19">
    <location>
        <begin position="4"/>
        <end position="83"/>
    </location>
</feature>
<dbReference type="SUPFAM" id="SSF51344">
    <property type="entry name" value="Epsilon subunit of F1F0-ATP synthase N-terminal domain"/>
    <property type="match status" value="1"/>
</dbReference>
<evidence type="ECO:0000256" key="12">
    <source>
        <dbReference type="ARBA" id="ARBA00023310"/>
    </source>
</evidence>
<comment type="similarity">
    <text evidence="3 15 16">Belongs to the ATPase epsilon chain family.</text>
</comment>
<dbReference type="FunFam" id="2.60.15.10:FF:000001">
    <property type="entry name" value="ATP synthase epsilon chain"/>
    <property type="match status" value="1"/>
</dbReference>
<comment type="function">
    <text evidence="1 15">Produces ATP from ADP in the presence of a proton gradient across the membrane.</text>
</comment>
<dbReference type="Pfam" id="PF00401">
    <property type="entry name" value="ATP-synt_DE"/>
    <property type="match status" value="1"/>
</dbReference>
<evidence type="ECO:0000256" key="1">
    <source>
        <dbReference type="ARBA" id="ARBA00003543"/>
    </source>
</evidence>
<dbReference type="RefSeq" id="WP_116687446.1">
    <property type="nucleotide sequence ID" value="NZ_CAWNYD010000005.1"/>
</dbReference>
<dbReference type="NCBIfam" id="NF001847">
    <property type="entry name" value="PRK00571.1-4"/>
    <property type="match status" value="1"/>
</dbReference>
<dbReference type="NCBIfam" id="TIGR01216">
    <property type="entry name" value="ATP_synt_epsi"/>
    <property type="match status" value="1"/>
</dbReference>
<evidence type="ECO:0000256" key="5">
    <source>
        <dbReference type="ARBA" id="ARBA00014480"/>
    </source>
</evidence>
<dbReference type="InterPro" id="IPR001469">
    <property type="entry name" value="ATP_synth_F1_dsu/esu"/>
</dbReference>
<keyword evidence="6 15" id="KW-0813">Transport</keyword>
<protein>
    <recommendedName>
        <fullName evidence="5 15">ATP synthase epsilon chain</fullName>
    </recommendedName>
    <alternativeName>
        <fullName evidence="14 15">ATP synthase F1 sector epsilon subunit</fullName>
    </alternativeName>
    <alternativeName>
        <fullName evidence="13 15">F-ATPase epsilon subunit</fullName>
    </alternativeName>
</protein>
<dbReference type="InterPro" id="IPR020547">
    <property type="entry name" value="ATP_synth_F1_esu_C"/>
</dbReference>
<dbReference type="GO" id="GO:0046933">
    <property type="term" value="F:proton-transporting ATP synthase activity, rotational mechanism"/>
    <property type="evidence" value="ECO:0007669"/>
    <property type="project" value="UniProtKB-UniRule"/>
</dbReference>
<dbReference type="OrthoDB" id="9791445at2"/>
<evidence type="ECO:0000256" key="3">
    <source>
        <dbReference type="ARBA" id="ARBA00005712"/>
    </source>
</evidence>
<proteinExistence type="inferred from homology"/>
<keyword evidence="8 15" id="KW-0375">Hydrogen ion transport</keyword>
<sequence length="141" mass="15097">MKTIQVEVVSSEKSIFSGSCEMVVATADSGDLGISPGHAPLLSRLKPGIVRLIKGEGQEEEVLYVSGGMLEIQPHVVTILADACERAENLDAAAAEAARKAAEKQLSEQKDTLDFAQVQKELAQAAAQLRSVEILRKIRKA</sequence>
<dbReference type="PANTHER" id="PTHR13822:SF10">
    <property type="entry name" value="ATP SYNTHASE EPSILON CHAIN, CHLOROPLASTIC"/>
    <property type="match status" value="1"/>
</dbReference>
<dbReference type="EMBL" id="QDDL01000005">
    <property type="protein sequence ID" value="PVZ68117.1"/>
    <property type="molecule type" value="Genomic_DNA"/>
</dbReference>
<keyword evidence="10 15" id="KW-0472">Membrane</keyword>
<evidence type="ECO:0000256" key="6">
    <source>
        <dbReference type="ARBA" id="ARBA00022448"/>
    </source>
</evidence>
<name>A0A2V1GTY1_9GAMM</name>
<comment type="caution">
    <text evidence="20">The sequence shown here is derived from an EMBL/GenBank/DDBJ whole genome shotgun (WGS) entry which is preliminary data.</text>
</comment>
<feature type="coiled-coil region" evidence="17">
    <location>
        <begin position="80"/>
        <end position="135"/>
    </location>
</feature>
<evidence type="ECO:0000256" key="9">
    <source>
        <dbReference type="ARBA" id="ARBA00023065"/>
    </source>
</evidence>
<feature type="domain" description="ATP synthase epsilon subunit C-terminal" evidence="18">
    <location>
        <begin position="88"/>
        <end position="130"/>
    </location>
</feature>
<organism evidence="20 21">
    <name type="scientific">Pelagibaculum spongiae</name>
    <dbReference type="NCBI Taxonomy" id="2080658"/>
    <lineage>
        <taxon>Bacteria</taxon>
        <taxon>Pseudomonadati</taxon>
        <taxon>Pseudomonadota</taxon>
        <taxon>Gammaproteobacteria</taxon>
        <taxon>Oceanospirillales</taxon>
        <taxon>Pelagibaculum</taxon>
    </lineage>
</organism>
<evidence type="ECO:0000313" key="20">
    <source>
        <dbReference type="EMBL" id="PVZ68117.1"/>
    </source>
</evidence>
<dbReference type="InterPro" id="IPR020546">
    <property type="entry name" value="ATP_synth_F1_dsu/esu_N"/>
</dbReference>
<evidence type="ECO:0000256" key="13">
    <source>
        <dbReference type="ARBA" id="ARBA00030215"/>
    </source>
</evidence>
<keyword evidence="17" id="KW-0175">Coiled coil</keyword>
<dbReference type="InterPro" id="IPR036771">
    <property type="entry name" value="ATPsynth_dsu/esu_N"/>
</dbReference>
<evidence type="ECO:0000256" key="8">
    <source>
        <dbReference type="ARBA" id="ARBA00022781"/>
    </source>
</evidence>
<accession>A0A2V1GTY1</accession>
<gene>
    <name evidence="15" type="primary">atpC</name>
    <name evidence="20" type="ORF">DC094_12480</name>
</gene>
<dbReference type="HAMAP" id="MF_00530">
    <property type="entry name" value="ATP_synth_epsil_bac"/>
    <property type="match status" value="1"/>
</dbReference>
<dbReference type="SUPFAM" id="SSF46604">
    <property type="entry name" value="Epsilon subunit of F1F0-ATP synthase C-terminal domain"/>
    <property type="match status" value="1"/>
</dbReference>
<keyword evidence="12 15" id="KW-0066">ATP synthesis</keyword>
<evidence type="ECO:0000256" key="10">
    <source>
        <dbReference type="ARBA" id="ARBA00023136"/>
    </source>
</evidence>
<keyword evidence="21" id="KW-1185">Reference proteome</keyword>
<evidence type="ECO:0000256" key="7">
    <source>
        <dbReference type="ARBA" id="ARBA00022475"/>
    </source>
</evidence>
<comment type="subcellular location">
    <subcellularLocation>
        <location evidence="2 15">Cell membrane</location>
        <topology evidence="2 15">Peripheral membrane protein</topology>
    </subcellularLocation>
</comment>
<dbReference type="GO" id="GO:0005524">
    <property type="term" value="F:ATP binding"/>
    <property type="evidence" value="ECO:0007669"/>
    <property type="project" value="UniProtKB-UniRule"/>
</dbReference>
<evidence type="ECO:0000256" key="4">
    <source>
        <dbReference type="ARBA" id="ARBA00011648"/>
    </source>
</evidence>
<evidence type="ECO:0000313" key="21">
    <source>
        <dbReference type="Proteomes" id="UP000244906"/>
    </source>
</evidence>
<keyword evidence="7 15" id="KW-1003">Cell membrane</keyword>
<evidence type="ECO:0000256" key="16">
    <source>
        <dbReference type="RuleBase" id="RU003656"/>
    </source>
</evidence>
<evidence type="ECO:0000256" key="11">
    <source>
        <dbReference type="ARBA" id="ARBA00023196"/>
    </source>
</evidence>
<evidence type="ECO:0000259" key="19">
    <source>
        <dbReference type="Pfam" id="PF02823"/>
    </source>
</evidence>
<dbReference type="GO" id="GO:0005886">
    <property type="term" value="C:plasma membrane"/>
    <property type="evidence" value="ECO:0007669"/>
    <property type="project" value="UniProtKB-SubCell"/>
</dbReference>
<dbReference type="Pfam" id="PF02823">
    <property type="entry name" value="ATP-synt_DE_N"/>
    <property type="match status" value="1"/>
</dbReference>
<evidence type="ECO:0000256" key="14">
    <source>
        <dbReference type="ARBA" id="ARBA00031795"/>
    </source>
</evidence>
<evidence type="ECO:0000256" key="17">
    <source>
        <dbReference type="SAM" id="Coils"/>
    </source>
</evidence>
<dbReference type="Gene3D" id="2.60.15.10">
    <property type="entry name" value="F0F1 ATP synthase delta/epsilon subunit, N-terminal"/>
    <property type="match status" value="1"/>
</dbReference>
<dbReference type="CDD" id="cd12152">
    <property type="entry name" value="F1-ATPase_delta"/>
    <property type="match status" value="1"/>
</dbReference>